<reference evidence="2 3" key="1">
    <citation type="journal article" date="2008" name="BMC Genomics">
        <title>Acidithiobacillus ferrooxidans metabolism: from genome sequence to industrial applications.</title>
        <authorList>
            <person name="Valdes J."/>
            <person name="Pedroso I."/>
            <person name="Quatrini R."/>
            <person name="Dodson R.J."/>
            <person name="Tettelin H."/>
            <person name="Blake R.II."/>
            <person name="Eisen J.A."/>
            <person name="Holmes D.S."/>
        </authorList>
    </citation>
    <scope>NUCLEOTIDE SEQUENCE [LARGE SCALE GENOMIC DNA]</scope>
    <source>
        <strain evidence="3">ATCC 23270 / DSM 14882 / CIP 104768 / NCIMB 8455</strain>
    </source>
</reference>
<protein>
    <submittedName>
        <fullName evidence="2">Uncharacterized protein</fullName>
    </submittedName>
</protein>
<accession>B7J879</accession>
<dbReference type="PaxDb" id="243159-AFE_1131"/>
<dbReference type="HOGENOM" id="CLU_1850801_0_0_6"/>
<keyword evidence="1" id="KW-1133">Transmembrane helix</keyword>
<keyword evidence="1" id="KW-0472">Membrane</keyword>
<evidence type="ECO:0000313" key="2">
    <source>
        <dbReference type="EMBL" id="ACK78721.1"/>
    </source>
</evidence>
<proteinExistence type="predicted"/>
<keyword evidence="1" id="KW-0812">Transmembrane</keyword>
<keyword evidence="3" id="KW-1185">Reference proteome</keyword>
<dbReference type="EMBL" id="CP001219">
    <property type="protein sequence ID" value="ACK78721.1"/>
    <property type="molecule type" value="Genomic_DNA"/>
</dbReference>
<name>B7J879_ACIF2</name>
<evidence type="ECO:0000313" key="3">
    <source>
        <dbReference type="Proteomes" id="UP000001362"/>
    </source>
</evidence>
<feature type="transmembrane region" description="Helical" evidence="1">
    <location>
        <begin position="30"/>
        <end position="47"/>
    </location>
</feature>
<organism evidence="2 3">
    <name type="scientific">Acidithiobacillus ferrooxidans (strain ATCC 23270 / DSM 14882 / CIP 104768 / NCIMB 8455)</name>
    <name type="common">Ferrobacillus ferrooxidans (strain ATCC 23270)</name>
    <dbReference type="NCBI Taxonomy" id="243159"/>
    <lineage>
        <taxon>Bacteria</taxon>
        <taxon>Pseudomonadati</taxon>
        <taxon>Pseudomonadota</taxon>
        <taxon>Acidithiobacillia</taxon>
        <taxon>Acidithiobacillales</taxon>
        <taxon>Acidithiobacillaceae</taxon>
        <taxon>Acidithiobacillus</taxon>
    </lineage>
</organism>
<evidence type="ECO:0000256" key="1">
    <source>
        <dbReference type="SAM" id="Phobius"/>
    </source>
</evidence>
<sequence>MKQRRRSQPVFHAHGFPVLRQNFRVNYERMPMDAIPMRGVILWWLGVVRIHEDGDGWSAVFCRWHPVTWVLFIALIPMCAFVGERVFDAVPMKVGKFFQAHPEKLVWWTPFSKRQGLLCRLPTKAKTTSTSRVEGDDE</sequence>
<gene>
    <name evidence="2" type="ordered locus">AFE_1131</name>
</gene>
<dbReference type="Proteomes" id="UP000001362">
    <property type="component" value="Chromosome"/>
</dbReference>
<dbReference type="KEGG" id="afr:AFE_1131"/>
<feature type="transmembrane region" description="Helical" evidence="1">
    <location>
        <begin position="67"/>
        <end position="87"/>
    </location>
</feature>
<dbReference type="AlphaFoldDB" id="B7J879"/>